<organism evidence="1">
    <name type="scientific">Propionibacterium freudenreichii</name>
    <dbReference type="NCBI Taxonomy" id="1744"/>
    <lineage>
        <taxon>Bacteria</taxon>
        <taxon>Bacillati</taxon>
        <taxon>Actinomycetota</taxon>
        <taxon>Actinomycetes</taxon>
        <taxon>Propionibacteriales</taxon>
        <taxon>Propionibacteriaceae</taxon>
        <taxon>Propionibacterium</taxon>
    </lineage>
</organism>
<evidence type="ECO:0000313" key="1">
    <source>
        <dbReference type="EMBL" id="SBN38089.1"/>
    </source>
</evidence>
<dbReference type="EMBL" id="LT576035">
    <property type="protein sequence ID" value="SBN38089.1"/>
    <property type="molecule type" value="Genomic_DNA"/>
</dbReference>
<name>A0A2C6YGW4_9ACTN</name>
<proteinExistence type="predicted"/>
<dbReference type="AlphaFoldDB" id="A0A2C6YGW4"/>
<sequence length="272" mass="29134">MSEQEGFRPTGGRAKGGRCALCGAQAKLTKAHVPPKAAFNKGSFSWGGTTGDSRLAHGRPRLGGASLYAHCEPCRASTSPRDDEYIRWAYSFANVLLNSQWKGQRTQVEGTLSEVRPGRFIRSALAGMTALAPKLIDSHPGLIRAVREGVPSPPPEDIRFLMAVAPDGAAAIVEGAHEGLAVQMSLTQDGSGRRMTATVPTISAVMHFPPFSLLLADRQLVSSLPHVDCTEWLQLGVEDLADVQVVFPVVDLPRTTSAPVPVSMLRFNEARA</sequence>
<gene>
    <name evidence="1" type="ORF">PFR_JS10_446</name>
</gene>
<reference evidence="1" key="1">
    <citation type="submission" date="2016-05" db="EMBL/GenBank/DDBJ databases">
        <authorList>
            <person name="Lavstsen T."/>
            <person name="Jespersen J.S."/>
        </authorList>
    </citation>
    <scope>NUCLEOTIDE SEQUENCE</scope>
    <source>
        <strain evidence="1">PFRJS10</strain>
    </source>
</reference>
<accession>A0A2C6YGW4</accession>
<protein>
    <submittedName>
        <fullName evidence="1">Uncharacterized protein</fullName>
    </submittedName>
</protein>